<dbReference type="Gene3D" id="1.10.1380.10">
    <property type="entry name" value="Neutral endopeptidase , domain2"/>
    <property type="match status" value="1"/>
</dbReference>
<evidence type="ECO:0000256" key="1">
    <source>
        <dbReference type="SAM" id="SignalP"/>
    </source>
</evidence>
<dbReference type="PROSITE" id="PS51885">
    <property type="entry name" value="NEPRILYSIN"/>
    <property type="match status" value="1"/>
</dbReference>
<name>A0A6G0XMP9_9STRA</name>
<feature type="domain" description="Peptidase M13 N-terminal" evidence="2">
    <location>
        <begin position="37"/>
        <end position="413"/>
    </location>
</feature>
<keyword evidence="1" id="KW-0732">Signal</keyword>
<gene>
    <name evidence="3" type="ORF">Ae201684_003192</name>
</gene>
<feature type="signal peptide" evidence="1">
    <location>
        <begin position="1"/>
        <end position="17"/>
    </location>
</feature>
<dbReference type="InterPro" id="IPR042089">
    <property type="entry name" value="Peptidase_M13_dom_2"/>
</dbReference>
<evidence type="ECO:0000313" key="3">
    <source>
        <dbReference type="EMBL" id="KAF0741507.1"/>
    </source>
</evidence>
<feature type="chain" id="PRO_5026035692" description="Peptidase M13 N-terminal domain-containing protein" evidence="1">
    <location>
        <begin position="18"/>
        <end position="446"/>
    </location>
</feature>
<dbReference type="AlphaFoldDB" id="A0A6G0XMP9"/>
<dbReference type="GO" id="GO:0005886">
    <property type="term" value="C:plasma membrane"/>
    <property type="evidence" value="ECO:0007669"/>
    <property type="project" value="TreeGrafter"/>
</dbReference>
<dbReference type="InterPro" id="IPR008753">
    <property type="entry name" value="Peptidase_M13_N"/>
</dbReference>
<protein>
    <recommendedName>
        <fullName evidence="2">Peptidase M13 N-terminal domain-containing protein</fullName>
    </recommendedName>
</protein>
<dbReference type="CDD" id="cd08662">
    <property type="entry name" value="M13"/>
    <property type="match status" value="1"/>
</dbReference>
<dbReference type="GO" id="GO:0004222">
    <property type="term" value="F:metalloendopeptidase activity"/>
    <property type="evidence" value="ECO:0007669"/>
    <property type="project" value="InterPro"/>
</dbReference>
<dbReference type="InterPro" id="IPR024079">
    <property type="entry name" value="MetalloPept_cat_dom_sf"/>
</dbReference>
<dbReference type="Pfam" id="PF05649">
    <property type="entry name" value="Peptidase_M13_N"/>
    <property type="match status" value="1"/>
</dbReference>
<dbReference type="InterPro" id="IPR000718">
    <property type="entry name" value="Peptidase_M13"/>
</dbReference>
<accession>A0A6G0XMP9</accession>
<dbReference type="SUPFAM" id="SSF55486">
    <property type="entry name" value="Metalloproteases ('zincins'), catalytic domain"/>
    <property type="match status" value="1"/>
</dbReference>
<dbReference type="Gene3D" id="3.40.390.10">
    <property type="entry name" value="Collagenase (Catalytic Domain)"/>
    <property type="match status" value="1"/>
</dbReference>
<organism evidence="3 4">
    <name type="scientific">Aphanomyces euteiches</name>
    <dbReference type="NCBI Taxonomy" id="100861"/>
    <lineage>
        <taxon>Eukaryota</taxon>
        <taxon>Sar</taxon>
        <taxon>Stramenopiles</taxon>
        <taxon>Oomycota</taxon>
        <taxon>Saprolegniomycetes</taxon>
        <taxon>Saprolegniales</taxon>
        <taxon>Verrucalvaceae</taxon>
        <taxon>Aphanomyces</taxon>
    </lineage>
</organism>
<evidence type="ECO:0000259" key="2">
    <source>
        <dbReference type="Pfam" id="PF05649"/>
    </source>
</evidence>
<comment type="caution">
    <text evidence="3">The sequence shown here is derived from an EMBL/GenBank/DDBJ whole genome shotgun (WGS) entry which is preliminary data.</text>
</comment>
<keyword evidence="4" id="KW-1185">Reference proteome</keyword>
<evidence type="ECO:0000313" key="4">
    <source>
        <dbReference type="Proteomes" id="UP000481153"/>
    </source>
</evidence>
<dbReference type="PANTHER" id="PTHR11733:SF167">
    <property type="entry name" value="FI17812P1-RELATED"/>
    <property type="match status" value="1"/>
</dbReference>
<dbReference type="PANTHER" id="PTHR11733">
    <property type="entry name" value="ZINC METALLOPROTEASE FAMILY M13 NEPRILYSIN-RELATED"/>
    <property type="match status" value="1"/>
</dbReference>
<dbReference type="VEuPathDB" id="FungiDB:AeMF1_000404"/>
<reference evidence="3 4" key="1">
    <citation type="submission" date="2019-07" db="EMBL/GenBank/DDBJ databases">
        <title>Genomics analysis of Aphanomyces spp. identifies a new class of oomycete effector associated with host adaptation.</title>
        <authorList>
            <person name="Gaulin E."/>
        </authorList>
    </citation>
    <scope>NUCLEOTIDE SEQUENCE [LARGE SCALE GENOMIC DNA]</scope>
    <source>
        <strain evidence="3 4">ATCC 201684</strain>
    </source>
</reference>
<proteinExistence type="predicted"/>
<dbReference type="GO" id="GO:0016485">
    <property type="term" value="P:protein processing"/>
    <property type="evidence" value="ECO:0007669"/>
    <property type="project" value="TreeGrafter"/>
</dbReference>
<dbReference type="Proteomes" id="UP000481153">
    <property type="component" value="Unassembled WGS sequence"/>
</dbReference>
<sequence>MVKVVVALGAMLATANAGTITEYPESVLKKIDTTVDPCQDFYEYACGSWYKNQTVVDSSYDMTTVIRRDTVDVVVKVLQSNEPKISAFYKSCMDTDTLEKLGVSPLSKSLSAIRDAKTKRDLLDITAGLLKHKLPLFALVIVKGDDRDATTNTLFALQSALPLTNAENYLDDNLWSNVEVDYKHYITTVLKLAGHSQQDASDAAVKIIKFEKALARSMLSTLEMKNAQASREDYYPFSLYDAAKRFPSTVGPLLLSFDLNTTYPEPITPKSRIVFSNLSYFDKTEVLINATSLDDLKTVVEYRLLQVSAPYLSSDFEKAHLAFFEQKLKGVTSLPTRAVKCTIDAMENLGDLLGSYYLKQRWSTAQSTKVMEILDGLVASVKSSIEKTEWLDGWTRTNALTKLAKIDYQVGGPGTPELYDDVDFDADAYLVNSWRMFKSSLEGNIR</sequence>
<dbReference type="EMBL" id="VJMJ01000036">
    <property type="protein sequence ID" value="KAF0741507.1"/>
    <property type="molecule type" value="Genomic_DNA"/>
</dbReference>